<dbReference type="SMR" id="A0A3B6C013"/>
<dbReference type="InterPro" id="IPR008271">
    <property type="entry name" value="Ser/Thr_kinase_AS"/>
</dbReference>
<dbReference type="PANTHER" id="PTHR46146">
    <property type="entry name" value="SERINE/THREONINE-PROTEIN KINASE-LIKE PROTEIN CCR4"/>
    <property type="match status" value="1"/>
</dbReference>
<dbReference type="Gramene" id="TraesCLE_scaffold_010979_01G000700.1">
    <property type="protein sequence ID" value="TraesCLE_scaffold_010979_01G000700.1"/>
    <property type="gene ID" value="TraesCLE_scaffold_010979_01G000700"/>
</dbReference>
<dbReference type="InterPro" id="IPR011009">
    <property type="entry name" value="Kinase-like_dom_sf"/>
</dbReference>
<dbReference type="Gramene" id="TraesCAD_scaffold_019785_01G000600.1">
    <property type="protein sequence ID" value="TraesCAD_scaffold_019785_01G000600.1"/>
    <property type="gene ID" value="TraesCAD_scaffold_019785_01G000600"/>
</dbReference>
<dbReference type="AlphaFoldDB" id="A0A3B6C013"/>
<sequence length="301" mass="34367">MIRDEGGTFCMKWWTVTAHLWSLFQESTEVVQEVLPIGTKEFTLVEIIAATNNFAHDTMTNCGSGGRVYRGRLQNGRRVAIKRMSENIQLEDFRTELDVLAKLRHKHIIPLLGWCVSIKGKRLLTRRRKELERLILYPNQAGSSIYMLSPVTMSCNMRIDVLLRVSQAKIEYIHCHSNPRIIHRDIKSINILFDVSWVPHVSDFASSVVWDMASEVPWLDVIVRGTLGYIDLEYLHTGHLTPASDVYCLGVVMLEVLTGKRAFSQAKEEMNRDLASFALPMIEAGNIEEMLDRRPVPEPTS</sequence>
<protein>
    <recommendedName>
        <fullName evidence="1">Protein kinase domain-containing protein</fullName>
    </recommendedName>
</protein>
<dbReference type="Gene3D" id="3.30.200.20">
    <property type="entry name" value="Phosphorylase Kinase, domain 1"/>
    <property type="match status" value="1"/>
</dbReference>
<dbReference type="Gramene" id="TraesCS2B02G037300.1">
    <property type="protein sequence ID" value="TraesCS2B02G037300.1.cds1"/>
    <property type="gene ID" value="TraesCS2B02G037300"/>
</dbReference>
<reference evidence="2" key="1">
    <citation type="submission" date="2018-08" db="EMBL/GenBank/DDBJ databases">
        <authorList>
            <person name="Rossello M."/>
        </authorList>
    </citation>
    <scope>NUCLEOTIDE SEQUENCE [LARGE SCALE GENOMIC DNA]</scope>
    <source>
        <strain evidence="2">cv. Chinese Spring</strain>
    </source>
</reference>
<organism evidence="2">
    <name type="scientific">Triticum aestivum</name>
    <name type="common">Wheat</name>
    <dbReference type="NCBI Taxonomy" id="4565"/>
    <lineage>
        <taxon>Eukaryota</taxon>
        <taxon>Viridiplantae</taxon>
        <taxon>Streptophyta</taxon>
        <taxon>Embryophyta</taxon>
        <taxon>Tracheophyta</taxon>
        <taxon>Spermatophyta</taxon>
        <taxon>Magnoliopsida</taxon>
        <taxon>Liliopsida</taxon>
        <taxon>Poales</taxon>
        <taxon>Poaceae</taxon>
        <taxon>BOP clade</taxon>
        <taxon>Pooideae</taxon>
        <taxon>Triticodae</taxon>
        <taxon>Triticeae</taxon>
        <taxon>Triticinae</taxon>
        <taxon>Triticum</taxon>
    </lineage>
</organism>
<feature type="domain" description="Protein kinase" evidence="1">
    <location>
        <begin position="54"/>
        <end position="301"/>
    </location>
</feature>
<keyword evidence="3" id="KW-1185">Reference proteome</keyword>
<dbReference type="OMA" id="YSHIHAI"/>
<dbReference type="InterPro" id="IPR000719">
    <property type="entry name" value="Prot_kinase_dom"/>
</dbReference>
<evidence type="ECO:0000313" key="3">
    <source>
        <dbReference type="Proteomes" id="UP000019116"/>
    </source>
</evidence>
<dbReference type="PROSITE" id="PS00108">
    <property type="entry name" value="PROTEIN_KINASE_ST"/>
    <property type="match status" value="1"/>
</dbReference>
<dbReference type="Pfam" id="PF00069">
    <property type="entry name" value="Pkinase"/>
    <property type="match status" value="1"/>
</dbReference>
<dbReference type="Gene3D" id="1.10.510.10">
    <property type="entry name" value="Transferase(Phosphotransferase) domain 1"/>
    <property type="match status" value="1"/>
</dbReference>
<dbReference type="Gramene" id="TraesCS2B03G0076900.1">
    <property type="protein sequence ID" value="TraesCS2B03G0076900.1.CDS1"/>
    <property type="gene ID" value="TraesCS2B03G0076900"/>
</dbReference>
<dbReference type="STRING" id="4565.A0A3B6C013"/>
<dbReference type="SUPFAM" id="SSF56112">
    <property type="entry name" value="Protein kinase-like (PK-like)"/>
    <property type="match status" value="1"/>
</dbReference>
<reference evidence="2" key="2">
    <citation type="submission" date="2018-10" db="UniProtKB">
        <authorList>
            <consortium name="EnsemblPlants"/>
        </authorList>
    </citation>
    <scope>IDENTIFICATION</scope>
</reference>
<dbReference type="EnsemblPlants" id="TraesCS2B02G037300.1">
    <property type="protein sequence ID" value="TraesCS2B02G037300.1.cds1"/>
    <property type="gene ID" value="TraesCS2B02G037300"/>
</dbReference>
<dbReference type="PANTHER" id="PTHR46146:SF9">
    <property type="entry name" value="OS06G0151700 PROTEIN"/>
    <property type="match status" value="1"/>
</dbReference>
<dbReference type="Gramene" id="TraesLDM2B03G00832860.1">
    <property type="protein sequence ID" value="TraesLDM2B03G00832860.1.CDS1"/>
    <property type="gene ID" value="TraesLDM2B03G00832860"/>
</dbReference>
<evidence type="ECO:0000313" key="2">
    <source>
        <dbReference type="EnsemblPlants" id="TraesCS2B02G037300.1.cds1"/>
    </source>
</evidence>
<dbReference type="Gramene" id="TraesJUL2B03G00834420.1">
    <property type="protein sequence ID" value="TraesJUL2B03G00834420.1.CDS1"/>
    <property type="gene ID" value="TraesJUL2B03G00834420"/>
</dbReference>
<dbReference type="PROSITE" id="PS50011">
    <property type="entry name" value="PROTEIN_KINASE_DOM"/>
    <property type="match status" value="1"/>
</dbReference>
<name>A0A3B6C013_WHEAT</name>
<evidence type="ECO:0000259" key="1">
    <source>
        <dbReference type="PROSITE" id="PS50011"/>
    </source>
</evidence>
<dbReference type="Proteomes" id="UP000019116">
    <property type="component" value="Chromosome 2B"/>
</dbReference>
<dbReference type="Gramene" id="TraesWEE_scaffold_035430_01G000700.1">
    <property type="protein sequence ID" value="TraesWEE_scaffold_035430_01G000700.1"/>
    <property type="gene ID" value="TraesWEE_scaffold_035430_01G000700"/>
</dbReference>
<accession>A0A3B6C013</accession>
<dbReference type="GO" id="GO:0005524">
    <property type="term" value="F:ATP binding"/>
    <property type="evidence" value="ECO:0007669"/>
    <property type="project" value="InterPro"/>
</dbReference>
<dbReference type="Gramene" id="TraesSTA2B03G00829620.1">
    <property type="protein sequence ID" value="TraesSTA2B03G00829620.1.CDS1"/>
    <property type="gene ID" value="TraesSTA2B03G00829620"/>
</dbReference>
<dbReference type="SMART" id="SM00220">
    <property type="entry name" value="S_TKc"/>
    <property type="match status" value="1"/>
</dbReference>
<dbReference type="GO" id="GO:0004672">
    <property type="term" value="F:protein kinase activity"/>
    <property type="evidence" value="ECO:0007669"/>
    <property type="project" value="InterPro"/>
</dbReference>
<dbReference type="OrthoDB" id="4062651at2759"/>
<proteinExistence type="predicted"/>